<organism evidence="8 9">
    <name type="scientific">Robertmurraya siralis</name>
    <dbReference type="NCBI Taxonomy" id="77777"/>
    <lineage>
        <taxon>Bacteria</taxon>
        <taxon>Bacillati</taxon>
        <taxon>Bacillota</taxon>
        <taxon>Bacilli</taxon>
        <taxon>Bacillales</taxon>
        <taxon>Bacillaceae</taxon>
        <taxon>Robertmurraya</taxon>
    </lineage>
</organism>
<dbReference type="InterPro" id="IPR045155">
    <property type="entry name" value="Beta-lactam_cat"/>
</dbReference>
<evidence type="ECO:0000256" key="4">
    <source>
        <dbReference type="ARBA" id="ARBA00023251"/>
    </source>
</evidence>
<comment type="similarity">
    <text evidence="1 5">Belongs to the class-A beta-lactamase family.</text>
</comment>
<keyword evidence="6" id="KW-0732">Signal</keyword>
<evidence type="ECO:0000256" key="1">
    <source>
        <dbReference type="ARBA" id="ARBA00009009"/>
    </source>
</evidence>
<dbReference type="NCBIfam" id="NF033103">
    <property type="entry name" value="bla_class_A"/>
    <property type="match status" value="1"/>
</dbReference>
<dbReference type="EC" id="3.5.2.6" evidence="2 5"/>
<dbReference type="InterPro" id="IPR012338">
    <property type="entry name" value="Beta-lactam/transpept-like"/>
</dbReference>
<keyword evidence="4 5" id="KW-0046">Antibiotic resistance</keyword>
<dbReference type="RefSeq" id="WP_212933520.1">
    <property type="nucleotide sequence ID" value="NZ_BORC01000002.1"/>
</dbReference>
<dbReference type="InterPro" id="IPR000871">
    <property type="entry name" value="Beta-lactam_class-A"/>
</dbReference>
<dbReference type="GO" id="GO:0046677">
    <property type="term" value="P:response to antibiotic"/>
    <property type="evidence" value="ECO:0007669"/>
    <property type="project" value="UniProtKB-UniRule"/>
</dbReference>
<dbReference type="Pfam" id="PF13354">
    <property type="entry name" value="Beta-lactamase2"/>
    <property type="match status" value="1"/>
</dbReference>
<keyword evidence="9" id="KW-1185">Reference proteome</keyword>
<dbReference type="AlphaFoldDB" id="A0A920BU18"/>
<comment type="caution">
    <text evidence="8">The sequence shown here is derived from an EMBL/GenBank/DDBJ whole genome shotgun (WGS) entry which is preliminary data.</text>
</comment>
<evidence type="ECO:0000313" key="8">
    <source>
        <dbReference type="EMBL" id="GIN61837.1"/>
    </source>
</evidence>
<dbReference type="PROSITE" id="PS00146">
    <property type="entry name" value="BETA_LACTAMASE_A"/>
    <property type="match status" value="1"/>
</dbReference>
<sequence>MKLKKRLYKAMTLLFFFTVTGCSEEAAKTEVRVDSTTEQFKKLEEEFAARLGVYVIDTETNKTINYRADERFAYTSTFKPFAAAFILQKSTISELKKLKTFTTNDLVTYSPITEKHVQTGMNLLEISEAAIQYSDNTAGNLLLEELGGPKGLQQALRKIGDQTTSVDRYETELNEATPGDSRDTSTPKALAKNLQYVGIDEFLSQSKKDIFQDWLKGNTTGDSLIRAGVPKDWVVGDKSGAGGYGTRNDIAIVWPPERKPIIMVIMSSKDEVEATYNDELIANTAKVIVETFK</sequence>
<dbReference type="PRINTS" id="PR00118">
    <property type="entry name" value="BLACTAMASEA"/>
</dbReference>
<protein>
    <recommendedName>
        <fullName evidence="2 5">Beta-lactamase</fullName>
        <ecNumber evidence="2 5">3.5.2.6</ecNumber>
    </recommendedName>
</protein>
<dbReference type="InterPro" id="IPR023650">
    <property type="entry name" value="Beta-lactam_class-A_AS"/>
</dbReference>
<evidence type="ECO:0000256" key="2">
    <source>
        <dbReference type="ARBA" id="ARBA00012865"/>
    </source>
</evidence>
<dbReference type="SUPFAM" id="SSF56601">
    <property type="entry name" value="beta-lactamase/transpeptidase-like"/>
    <property type="match status" value="1"/>
</dbReference>
<dbReference type="PANTHER" id="PTHR35333:SF3">
    <property type="entry name" value="BETA-LACTAMASE-TYPE TRANSPEPTIDASE FOLD CONTAINING PROTEIN"/>
    <property type="match status" value="1"/>
</dbReference>
<comment type="catalytic activity">
    <reaction evidence="5">
        <text>a beta-lactam + H2O = a substituted beta-amino acid</text>
        <dbReference type="Rhea" id="RHEA:20401"/>
        <dbReference type="ChEBI" id="CHEBI:15377"/>
        <dbReference type="ChEBI" id="CHEBI:35627"/>
        <dbReference type="ChEBI" id="CHEBI:140347"/>
        <dbReference type="EC" id="3.5.2.6"/>
    </reaction>
</comment>
<dbReference type="GO" id="GO:0008800">
    <property type="term" value="F:beta-lactamase activity"/>
    <property type="evidence" value="ECO:0007669"/>
    <property type="project" value="UniProtKB-UniRule"/>
</dbReference>
<name>A0A920BU18_9BACI</name>
<dbReference type="GO" id="GO:0030655">
    <property type="term" value="P:beta-lactam antibiotic catabolic process"/>
    <property type="evidence" value="ECO:0007669"/>
    <property type="project" value="InterPro"/>
</dbReference>
<dbReference type="Proteomes" id="UP000682111">
    <property type="component" value="Unassembled WGS sequence"/>
</dbReference>
<evidence type="ECO:0000313" key="9">
    <source>
        <dbReference type="Proteomes" id="UP000682111"/>
    </source>
</evidence>
<dbReference type="PANTHER" id="PTHR35333">
    <property type="entry name" value="BETA-LACTAMASE"/>
    <property type="match status" value="1"/>
</dbReference>
<feature type="chain" id="PRO_5039236984" description="Beta-lactamase" evidence="6">
    <location>
        <begin position="22"/>
        <end position="293"/>
    </location>
</feature>
<evidence type="ECO:0000256" key="5">
    <source>
        <dbReference type="RuleBase" id="RU361140"/>
    </source>
</evidence>
<dbReference type="PROSITE" id="PS51257">
    <property type="entry name" value="PROKAR_LIPOPROTEIN"/>
    <property type="match status" value="1"/>
</dbReference>
<proteinExistence type="inferred from homology"/>
<feature type="signal peptide" evidence="6">
    <location>
        <begin position="1"/>
        <end position="21"/>
    </location>
</feature>
<accession>A0A920BU18</accession>
<dbReference type="EMBL" id="BORC01000002">
    <property type="protein sequence ID" value="GIN61837.1"/>
    <property type="molecule type" value="Genomic_DNA"/>
</dbReference>
<evidence type="ECO:0000259" key="7">
    <source>
        <dbReference type="Pfam" id="PF13354"/>
    </source>
</evidence>
<evidence type="ECO:0000256" key="3">
    <source>
        <dbReference type="ARBA" id="ARBA00022801"/>
    </source>
</evidence>
<feature type="domain" description="Beta-lactamase class A catalytic" evidence="7">
    <location>
        <begin position="52"/>
        <end position="266"/>
    </location>
</feature>
<reference evidence="8" key="1">
    <citation type="submission" date="2021-03" db="EMBL/GenBank/DDBJ databases">
        <title>Antimicrobial resistance genes in bacteria isolated from Japanese honey, and their potential for conferring macrolide and lincosamide resistance in the American foulbrood pathogen Paenibacillus larvae.</title>
        <authorList>
            <person name="Okamoto M."/>
            <person name="Kumagai M."/>
            <person name="Kanamori H."/>
            <person name="Takamatsu D."/>
        </authorList>
    </citation>
    <scope>NUCLEOTIDE SEQUENCE</scope>
    <source>
        <strain evidence="8">J27TS8</strain>
    </source>
</reference>
<dbReference type="Gene3D" id="3.40.710.10">
    <property type="entry name" value="DD-peptidase/beta-lactamase superfamily"/>
    <property type="match status" value="1"/>
</dbReference>
<gene>
    <name evidence="8" type="ORF">J27TS8_18300</name>
</gene>
<evidence type="ECO:0000256" key="6">
    <source>
        <dbReference type="SAM" id="SignalP"/>
    </source>
</evidence>
<keyword evidence="3 5" id="KW-0378">Hydrolase</keyword>